<dbReference type="GO" id="GO:0005615">
    <property type="term" value="C:extracellular space"/>
    <property type="evidence" value="ECO:0007669"/>
    <property type="project" value="TreeGrafter"/>
</dbReference>
<sequence length="319" mass="35264">MRALAGLGVLLLLALPTSQVSQALGTPGAGAGAGGAYSWGRKRPGEQIKSLAVIAEEYNLFQKDKQEQKIPVSKIIHPEYNRLGYMSSDIAQLYLKHKVKFGISIQPIHLPHGGDTFEEGILCMTSGWSKISESKVCGDTLPPPLLTESREAIVTLVSDREHSGSSFEPTFPAAQKNSDDSGCRSVTTLVGEEMIHYSSYPDLHPKNLRHHGFIHAPEKHVVKSYLGKLLKSDSPEVGLEYIYLYEAQLVSGNYNYCLWKNNPVFWTVIAGDHDRTLKEPTEQVRKAEHIVVHKDLERSSFASDIVLMQLGSPWSSALL</sequence>
<gene>
    <name evidence="8" type="ORF">HJG59_013708</name>
</gene>
<evidence type="ECO:0000259" key="7">
    <source>
        <dbReference type="Pfam" id="PF00089"/>
    </source>
</evidence>
<keyword evidence="9" id="KW-1185">Reference proteome</keyword>
<dbReference type="InterPro" id="IPR009003">
    <property type="entry name" value="Peptidase_S1_PA"/>
</dbReference>
<protein>
    <submittedName>
        <fullName evidence="8">Ovochymase 1</fullName>
    </submittedName>
</protein>
<dbReference type="Pfam" id="PF00089">
    <property type="entry name" value="Trypsin"/>
    <property type="match status" value="1"/>
</dbReference>
<evidence type="ECO:0000256" key="6">
    <source>
        <dbReference type="SAM" id="SignalP"/>
    </source>
</evidence>
<dbReference type="SUPFAM" id="SSF50494">
    <property type="entry name" value="Trypsin-like serine proteases"/>
    <property type="match status" value="2"/>
</dbReference>
<dbReference type="Proteomes" id="UP000550707">
    <property type="component" value="Unassembled WGS sequence"/>
</dbReference>
<proteinExistence type="predicted"/>
<keyword evidence="4" id="KW-0378">Hydrolase</keyword>
<dbReference type="InterPro" id="IPR043504">
    <property type="entry name" value="Peptidase_S1_PA_chymotrypsin"/>
</dbReference>
<dbReference type="Gene3D" id="2.40.10.10">
    <property type="entry name" value="Trypsin-like serine proteases"/>
    <property type="match status" value="3"/>
</dbReference>
<reference evidence="8 9" key="1">
    <citation type="journal article" date="2020" name="Nature">
        <title>Six reference-quality genomes reveal evolution of bat adaptations.</title>
        <authorList>
            <person name="Jebb D."/>
            <person name="Huang Z."/>
            <person name="Pippel M."/>
            <person name="Hughes G.M."/>
            <person name="Lavrichenko K."/>
            <person name="Devanna P."/>
            <person name="Winkler S."/>
            <person name="Jermiin L.S."/>
            <person name="Skirmuntt E.C."/>
            <person name="Katzourakis A."/>
            <person name="Burkitt-Gray L."/>
            <person name="Ray D.A."/>
            <person name="Sullivan K.A.M."/>
            <person name="Roscito J.G."/>
            <person name="Kirilenko B.M."/>
            <person name="Davalos L.M."/>
            <person name="Corthals A.P."/>
            <person name="Power M.L."/>
            <person name="Jones G."/>
            <person name="Ransome R.D."/>
            <person name="Dechmann D.K.N."/>
            <person name="Locatelli A.G."/>
            <person name="Puechmaille S.J."/>
            <person name="Fedrigo O."/>
            <person name="Jarvis E.D."/>
            <person name="Hiller M."/>
            <person name="Vernes S.C."/>
            <person name="Myers E.W."/>
            <person name="Teeling E.C."/>
        </authorList>
    </citation>
    <scope>NUCLEOTIDE SEQUENCE [LARGE SCALE GENOMIC DNA]</scope>
    <source>
        <strain evidence="8">MMolMol1</strain>
        <tissue evidence="8">Muscle</tissue>
    </source>
</reference>
<accession>A0A7J8G0C2</accession>
<feature type="signal peptide" evidence="6">
    <location>
        <begin position="1"/>
        <end position="25"/>
    </location>
</feature>
<dbReference type="InterPro" id="IPR001254">
    <property type="entry name" value="Trypsin_dom"/>
</dbReference>
<evidence type="ECO:0000313" key="9">
    <source>
        <dbReference type="Proteomes" id="UP000550707"/>
    </source>
</evidence>
<keyword evidence="6" id="KW-0732">Signal</keyword>
<evidence type="ECO:0000256" key="1">
    <source>
        <dbReference type="ARBA" id="ARBA00004613"/>
    </source>
</evidence>
<keyword evidence="2" id="KW-0964">Secreted</keyword>
<keyword evidence="3" id="KW-0645">Protease</keyword>
<feature type="domain" description="Peptidase S1" evidence="7">
    <location>
        <begin position="49"/>
        <end position="135"/>
    </location>
</feature>
<dbReference type="PANTHER" id="PTHR24264:SF65">
    <property type="entry name" value="SRCR DOMAIN-CONTAINING PROTEIN"/>
    <property type="match status" value="1"/>
</dbReference>
<comment type="subcellular location">
    <subcellularLocation>
        <location evidence="1">Secreted</location>
    </subcellularLocation>
</comment>
<dbReference type="InParanoid" id="A0A7J8G0C2"/>
<evidence type="ECO:0000256" key="4">
    <source>
        <dbReference type="ARBA" id="ARBA00022801"/>
    </source>
</evidence>
<comment type="caution">
    <text evidence="8">The sequence shown here is derived from an EMBL/GenBank/DDBJ whole genome shotgun (WGS) entry which is preliminary data.</text>
</comment>
<organism evidence="8 9">
    <name type="scientific">Molossus molossus</name>
    <name type="common">Pallas' mastiff bat</name>
    <name type="synonym">Vespertilio molossus</name>
    <dbReference type="NCBI Taxonomy" id="27622"/>
    <lineage>
        <taxon>Eukaryota</taxon>
        <taxon>Metazoa</taxon>
        <taxon>Chordata</taxon>
        <taxon>Craniata</taxon>
        <taxon>Vertebrata</taxon>
        <taxon>Euteleostomi</taxon>
        <taxon>Mammalia</taxon>
        <taxon>Eutheria</taxon>
        <taxon>Laurasiatheria</taxon>
        <taxon>Chiroptera</taxon>
        <taxon>Yangochiroptera</taxon>
        <taxon>Molossidae</taxon>
        <taxon>Molossus</taxon>
    </lineage>
</organism>
<evidence type="ECO:0000256" key="2">
    <source>
        <dbReference type="ARBA" id="ARBA00022525"/>
    </source>
</evidence>
<evidence type="ECO:0000256" key="5">
    <source>
        <dbReference type="ARBA" id="ARBA00022825"/>
    </source>
</evidence>
<feature type="chain" id="PRO_5029640545" evidence="6">
    <location>
        <begin position="26"/>
        <end position="319"/>
    </location>
</feature>
<dbReference type="PANTHER" id="PTHR24264">
    <property type="entry name" value="TRYPSIN-RELATED"/>
    <property type="match status" value="1"/>
</dbReference>
<keyword evidence="5" id="KW-0720">Serine protease</keyword>
<evidence type="ECO:0000313" key="8">
    <source>
        <dbReference type="EMBL" id="KAF6453356.1"/>
    </source>
</evidence>
<dbReference type="InterPro" id="IPR050127">
    <property type="entry name" value="Serine_Proteases_S1"/>
</dbReference>
<dbReference type="EMBL" id="JACASF010000010">
    <property type="protein sequence ID" value="KAF6453356.1"/>
    <property type="molecule type" value="Genomic_DNA"/>
</dbReference>
<dbReference type="AlphaFoldDB" id="A0A7J8G0C2"/>
<dbReference type="GO" id="GO:0006508">
    <property type="term" value="P:proteolysis"/>
    <property type="evidence" value="ECO:0007669"/>
    <property type="project" value="UniProtKB-KW"/>
</dbReference>
<evidence type="ECO:0000256" key="3">
    <source>
        <dbReference type="ARBA" id="ARBA00022670"/>
    </source>
</evidence>
<name>A0A7J8G0C2_MOLMO</name>
<dbReference type="GO" id="GO:0004252">
    <property type="term" value="F:serine-type endopeptidase activity"/>
    <property type="evidence" value="ECO:0007669"/>
    <property type="project" value="InterPro"/>
</dbReference>